<protein>
    <submittedName>
        <fullName evidence="1">Uncharacterized protein</fullName>
    </submittedName>
</protein>
<organism evidence="1">
    <name type="scientific">Octopus bimaculoides</name>
    <name type="common">California two-spotted octopus</name>
    <dbReference type="NCBI Taxonomy" id="37653"/>
    <lineage>
        <taxon>Eukaryota</taxon>
        <taxon>Metazoa</taxon>
        <taxon>Spiralia</taxon>
        <taxon>Lophotrochozoa</taxon>
        <taxon>Mollusca</taxon>
        <taxon>Cephalopoda</taxon>
        <taxon>Coleoidea</taxon>
        <taxon>Octopodiformes</taxon>
        <taxon>Octopoda</taxon>
        <taxon>Incirrata</taxon>
        <taxon>Octopodidae</taxon>
        <taxon>Octopus</taxon>
    </lineage>
</organism>
<name>A0A0L8GWM7_OCTBM</name>
<evidence type="ECO:0000313" key="1">
    <source>
        <dbReference type="EMBL" id="KOF81466.1"/>
    </source>
</evidence>
<proteinExistence type="predicted"/>
<reference evidence="1" key="1">
    <citation type="submission" date="2015-07" db="EMBL/GenBank/DDBJ databases">
        <title>MeaNS - Measles Nucleotide Surveillance Program.</title>
        <authorList>
            <person name="Tran T."/>
            <person name="Druce J."/>
        </authorList>
    </citation>
    <scope>NUCLEOTIDE SEQUENCE</scope>
    <source>
        <strain evidence="1">UCB-OBI-ISO-001</strain>
        <tissue evidence="1">Gonad</tissue>
    </source>
</reference>
<dbReference type="EMBL" id="KQ420053">
    <property type="protein sequence ID" value="KOF81466.1"/>
    <property type="molecule type" value="Genomic_DNA"/>
</dbReference>
<gene>
    <name evidence="1" type="ORF">OCBIM_22026459mg</name>
</gene>
<accession>A0A0L8GWM7</accession>
<sequence length="76" mass="8840">MKIDADSIFGLAKTNTEVLTKRESSAVNRAHYSKMLHDKFCLAFRSKTRRSSLERYLCCLQHNGPFLYDCYSETEI</sequence>
<dbReference type="AlphaFoldDB" id="A0A0L8GWM7"/>